<feature type="region of interest" description="Disordered" evidence="1">
    <location>
        <begin position="97"/>
        <end position="148"/>
    </location>
</feature>
<evidence type="ECO:0000256" key="1">
    <source>
        <dbReference type="SAM" id="MobiDB-lite"/>
    </source>
</evidence>
<dbReference type="EMBL" id="JBGEHV010000032">
    <property type="protein sequence ID" value="MEY8041180.1"/>
    <property type="molecule type" value="Genomic_DNA"/>
</dbReference>
<feature type="compositionally biased region" description="Low complexity" evidence="1">
    <location>
        <begin position="113"/>
        <end position="148"/>
    </location>
</feature>
<accession>A0ABV4CJA0</accession>
<name>A0ABV4CJA0_9PSEU</name>
<gene>
    <name evidence="2" type="ORF">AB8O55_17370</name>
</gene>
<dbReference type="NCBIfam" id="NF041390">
    <property type="entry name" value="TadE_Rv3655c"/>
    <property type="match status" value="1"/>
</dbReference>
<keyword evidence="3" id="KW-1185">Reference proteome</keyword>
<dbReference type="RefSeq" id="WP_345359087.1">
    <property type="nucleotide sequence ID" value="NZ_BAABII010000004.1"/>
</dbReference>
<evidence type="ECO:0000313" key="3">
    <source>
        <dbReference type="Proteomes" id="UP001564626"/>
    </source>
</evidence>
<comment type="caution">
    <text evidence="2">The sequence shown here is derived from an EMBL/GenBank/DDBJ whole genome shotgun (WGS) entry which is preliminary data.</text>
</comment>
<protein>
    <submittedName>
        <fullName evidence="2">TadE family type IV pilus minor pilin</fullName>
    </submittedName>
</protein>
<proteinExistence type="predicted"/>
<organism evidence="2 3">
    <name type="scientific">Saccharopolyspora cebuensis</name>
    <dbReference type="NCBI Taxonomy" id="418759"/>
    <lineage>
        <taxon>Bacteria</taxon>
        <taxon>Bacillati</taxon>
        <taxon>Actinomycetota</taxon>
        <taxon>Actinomycetes</taxon>
        <taxon>Pseudonocardiales</taxon>
        <taxon>Pseudonocardiaceae</taxon>
        <taxon>Saccharopolyspora</taxon>
    </lineage>
</organism>
<evidence type="ECO:0000313" key="2">
    <source>
        <dbReference type="EMBL" id="MEY8041180.1"/>
    </source>
</evidence>
<dbReference type="InterPro" id="IPR049790">
    <property type="entry name" value="Rv3655c/TadE"/>
</dbReference>
<dbReference type="Proteomes" id="UP001564626">
    <property type="component" value="Unassembled WGS sequence"/>
</dbReference>
<sequence length="148" mass="14547">MGIATVTVVFALLLAGMVMLVGQLRCTDAAVEAARLLSRGDRPAAERAVRTLAPAGAALLVRTEADRVHVEVAVPFPGDLLPGRTLHATAVAILEPGVAPDSEAAPEAGTASEPGTAPEPGAAPEPGVAPEAGAVPEPGTAPEAGGAP</sequence>
<reference evidence="2 3" key="1">
    <citation type="submission" date="2024-08" db="EMBL/GenBank/DDBJ databases">
        <title>Genome mining of Saccharopolyspora cebuensis PGLac3 from Nigerian medicinal plant.</title>
        <authorList>
            <person name="Ezeobiora C.E."/>
            <person name="Igbokwe N.H."/>
            <person name="Amin D.H."/>
            <person name="Mendie U.E."/>
        </authorList>
    </citation>
    <scope>NUCLEOTIDE SEQUENCE [LARGE SCALE GENOMIC DNA]</scope>
    <source>
        <strain evidence="2 3">PGLac3</strain>
    </source>
</reference>